<evidence type="ECO:0000313" key="2">
    <source>
        <dbReference type="EMBL" id="OAG34228.1"/>
    </source>
</evidence>
<keyword evidence="1" id="KW-0812">Transmembrane</keyword>
<proteinExistence type="predicted"/>
<accession>A0A177EQL2</accession>
<reference evidence="2 3" key="1">
    <citation type="submission" date="2016-03" db="EMBL/GenBank/DDBJ databases">
        <title>Draft genome sequence of the Fonsecaea monophora CBS 269.37.</title>
        <authorList>
            <person name="Bombassaro A."/>
            <person name="Vinicius W.A."/>
            <person name="De Hoog S."/>
            <person name="Sun J."/>
            <person name="Souza E.M."/>
            <person name="Raittz R.T."/>
            <person name="Costa F."/>
            <person name="Leao A.C."/>
            <person name="Tadra-Sfeir M.Z."/>
            <person name="Baura V."/>
            <person name="Balsanelli E."/>
            <person name="Pedrosa F.O."/>
            <person name="Moreno L.F."/>
            <person name="Steffens M.B."/>
            <person name="Xi L."/>
            <person name="Bocca A.L."/>
            <person name="Felipe M.S."/>
            <person name="Teixeira M."/>
            <person name="Telles Filho F.Q."/>
            <person name="Azevedo C.M."/>
            <person name="Gomes R."/>
            <person name="Vicente V.A."/>
        </authorList>
    </citation>
    <scope>NUCLEOTIDE SEQUENCE [LARGE SCALE GENOMIC DNA]</scope>
    <source>
        <strain evidence="2 3">CBS 269.37</strain>
    </source>
</reference>
<evidence type="ECO:0000256" key="1">
    <source>
        <dbReference type="SAM" id="Phobius"/>
    </source>
</evidence>
<dbReference type="RefSeq" id="XP_022506180.1">
    <property type="nucleotide sequence ID" value="XM_022661510.1"/>
</dbReference>
<name>A0A177EQL2_9EURO</name>
<dbReference type="EMBL" id="LVKK01000171">
    <property type="protein sequence ID" value="OAG34228.1"/>
    <property type="molecule type" value="Genomic_DNA"/>
</dbReference>
<organism evidence="2 3">
    <name type="scientific">Fonsecaea monophora</name>
    <dbReference type="NCBI Taxonomy" id="254056"/>
    <lineage>
        <taxon>Eukaryota</taxon>
        <taxon>Fungi</taxon>
        <taxon>Dikarya</taxon>
        <taxon>Ascomycota</taxon>
        <taxon>Pezizomycotina</taxon>
        <taxon>Eurotiomycetes</taxon>
        <taxon>Chaetothyriomycetidae</taxon>
        <taxon>Chaetothyriales</taxon>
        <taxon>Herpotrichiellaceae</taxon>
        <taxon>Fonsecaea</taxon>
    </lineage>
</organism>
<protein>
    <submittedName>
        <fullName evidence="2">Uncharacterized protein</fullName>
    </submittedName>
</protein>
<keyword evidence="3" id="KW-1185">Reference proteome</keyword>
<keyword evidence="1" id="KW-1133">Transmembrane helix</keyword>
<keyword evidence="1" id="KW-0472">Membrane</keyword>
<sequence>MADLDLQWFWFWFWFITVLIMHKNVTILVSKVRSANKREQVVTVIRNIGQERRNAHRIIVLADDDIAFAASSPGWILAPFEDDRVGGVEFPPVNEPKEFKPDQY</sequence>
<gene>
    <name evidence="2" type="ORF">AYO21_11624</name>
</gene>
<dbReference type="Proteomes" id="UP000077002">
    <property type="component" value="Unassembled WGS sequence"/>
</dbReference>
<dbReference type="OrthoDB" id="4392727at2759"/>
<evidence type="ECO:0000313" key="3">
    <source>
        <dbReference type="Proteomes" id="UP000077002"/>
    </source>
</evidence>
<comment type="caution">
    <text evidence="2">The sequence shown here is derived from an EMBL/GenBank/DDBJ whole genome shotgun (WGS) entry which is preliminary data.</text>
</comment>
<dbReference type="AlphaFoldDB" id="A0A177EQL2"/>
<dbReference type="GeneID" id="34606713"/>
<feature type="transmembrane region" description="Helical" evidence="1">
    <location>
        <begin position="6"/>
        <end position="29"/>
    </location>
</feature>